<accession>A0ABV1G2U9</accession>
<feature type="signal peptide" evidence="2">
    <location>
        <begin position="1"/>
        <end position="24"/>
    </location>
</feature>
<name>A0ABV1G2U9_9FIRM</name>
<dbReference type="PROSITE" id="PS51272">
    <property type="entry name" value="SLH"/>
    <property type="match status" value="3"/>
</dbReference>
<evidence type="ECO:0000256" key="2">
    <source>
        <dbReference type="SAM" id="SignalP"/>
    </source>
</evidence>
<evidence type="ECO:0000313" key="5">
    <source>
        <dbReference type="Proteomes" id="UP001491552"/>
    </source>
</evidence>
<gene>
    <name evidence="4" type="ORF">WMO66_00425</name>
</gene>
<proteinExistence type="predicted"/>
<comment type="caution">
    <text evidence="4">The sequence shown here is derived from an EMBL/GenBank/DDBJ whole genome shotgun (WGS) entry which is preliminary data.</text>
</comment>
<dbReference type="InterPro" id="IPR001119">
    <property type="entry name" value="SLH_dom"/>
</dbReference>
<keyword evidence="1" id="KW-0677">Repeat</keyword>
<dbReference type="RefSeq" id="WP_349134437.1">
    <property type="nucleotide sequence ID" value="NZ_JBBMFF010000039.1"/>
</dbReference>
<feature type="domain" description="SLH" evidence="3">
    <location>
        <begin position="450"/>
        <end position="501"/>
    </location>
</feature>
<evidence type="ECO:0000259" key="3">
    <source>
        <dbReference type="PROSITE" id="PS51272"/>
    </source>
</evidence>
<dbReference type="InterPro" id="IPR008930">
    <property type="entry name" value="Terpenoid_cyclase/PrenylTrfase"/>
</dbReference>
<dbReference type="Pfam" id="PF00395">
    <property type="entry name" value="SLH"/>
    <property type="match status" value="3"/>
</dbReference>
<dbReference type="Proteomes" id="UP001491552">
    <property type="component" value="Unassembled WGS sequence"/>
</dbReference>
<evidence type="ECO:0000256" key="1">
    <source>
        <dbReference type="ARBA" id="ARBA00022737"/>
    </source>
</evidence>
<keyword evidence="5" id="KW-1185">Reference proteome</keyword>
<organism evidence="4 5">
    <name type="scientific">Faecousia intestinalis</name>
    <dbReference type="NCBI Taxonomy" id="3133167"/>
    <lineage>
        <taxon>Bacteria</taxon>
        <taxon>Bacillati</taxon>
        <taxon>Bacillota</taxon>
        <taxon>Clostridia</taxon>
        <taxon>Eubacteriales</taxon>
        <taxon>Oscillospiraceae</taxon>
        <taxon>Faecousia</taxon>
    </lineage>
</organism>
<sequence>MMKKLISGLVLLAMLACLVLPAAAAEPTALPMTVAEAVDGVSAYCTAAMQAAGTYSDWSILQLARSGNLTDAMRQDYLASLAEKLRACGGVLDKSYYTQYSRTILALTACGENARDFAGYDLTAPLANYDQTVWQGVNGAAFALIAMDSVSYGFAASGTSSRARLVAYLLAQELPGGGWDYSGKTADPDQTAMVLQALAPYRAQANVSAAIDRALNVLSGMQKDDGSFDAWGASSSESISQVLVALCALGIDPAKDSRFVRANGAWLVSALMSFRVQTETGLAFGHTNRTANYMATEQAGYALAAYERFLAGQPALYTMTDTTYGTHTCVRYRDTARHWAQPYVCAVTEQGLMNGVGNDCFDPEGTLNRAMLATVLWRASGSPAADGGSFADVPAGQWYSTAVSWAQQSGIVQGVGENRFAPMDSITREQLAVMLWRASGSPGSTQSLAAFPDAGTCSDWARTALAWAVERGILNGMDGRLAPGGTATRAQAAAMLTRYLQ</sequence>
<feature type="domain" description="SLH" evidence="3">
    <location>
        <begin position="327"/>
        <end position="385"/>
    </location>
</feature>
<dbReference type="InterPro" id="IPR051465">
    <property type="entry name" value="Cell_Envelope_Struct_Comp"/>
</dbReference>
<dbReference type="PANTHER" id="PTHR43308">
    <property type="entry name" value="OUTER MEMBRANE PROTEIN ALPHA-RELATED"/>
    <property type="match status" value="1"/>
</dbReference>
<feature type="chain" id="PRO_5046946869" evidence="2">
    <location>
        <begin position="25"/>
        <end position="501"/>
    </location>
</feature>
<dbReference type="CDD" id="cd00688">
    <property type="entry name" value="ISOPREN_C2_like"/>
    <property type="match status" value="1"/>
</dbReference>
<dbReference type="EMBL" id="JBBMFF010000039">
    <property type="protein sequence ID" value="MEQ2509721.1"/>
    <property type="molecule type" value="Genomic_DNA"/>
</dbReference>
<dbReference type="Gene3D" id="1.50.10.20">
    <property type="match status" value="1"/>
</dbReference>
<protein>
    <submittedName>
        <fullName evidence="4">S-layer homology domain-containing protein</fullName>
    </submittedName>
</protein>
<dbReference type="PROSITE" id="PS51257">
    <property type="entry name" value="PROKAR_LIPOPROTEIN"/>
    <property type="match status" value="1"/>
</dbReference>
<keyword evidence="2" id="KW-0732">Signal</keyword>
<evidence type="ECO:0000313" key="4">
    <source>
        <dbReference type="EMBL" id="MEQ2509721.1"/>
    </source>
</evidence>
<reference evidence="4 5" key="1">
    <citation type="submission" date="2024-03" db="EMBL/GenBank/DDBJ databases">
        <title>Human intestinal bacterial collection.</title>
        <authorList>
            <person name="Pauvert C."/>
            <person name="Hitch T.C.A."/>
            <person name="Clavel T."/>
        </authorList>
    </citation>
    <scope>NUCLEOTIDE SEQUENCE [LARGE SCALE GENOMIC DNA]</scope>
    <source>
        <strain evidence="4 5">CLA-AA-H192</strain>
    </source>
</reference>
<dbReference type="SUPFAM" id="SSF48239">
    <property type="entry name" value="Terpenoid cyclases/Protein prenyltransferases"/>
    <property type="match status" value="1"/>
</dbReference>
<feature type="domain" description="SLH" evidence="3">
    <location>
        <begin position="386"/>
        <end position="449"/>
    </location>
</feature>